<feature type="transmembrane region" description="Helical" evidence="2">
    <location>
        <begin position="98"/>
        <end position="118"/>
    </location>
</feature>
<name>A0A939TM92_9MICO</name>
<feature type="transmembrane region" description="Helical" evidence="2">
    <location>
        <begin position="62"/>
        <end position="86"/>
    </location>
</feature>
<dbReference type="AlphaFoldDB" id="A0A939TM92"/>
<evidence type="ECO:0000313" key="3">
    <source>
        <dbReference type="EMBL" id="MBO2988934.1"/>
    </source>
</evidence>
<feature type="transmembrane region" description="Helical" evidence="2">
    <location>
        <begin position="124"/>
        <end position="146"/>
    </location>
</feature>
<protein>
    <recommendedName>
        <fullName evidence="5">Transmembrane protein</fullName>
    </recommendedName>
</protein>
<accession>A0A939TM92</accession>
<evidence type="ECO:0000256" key="2">
    <source>
        <dbReference type="SAM" id="Phobius"/>
    </source>
</evidence>
<dbReference type="RefSeq" id="WP_208236683.1">
    <property type="nucleotide sequence ID" value="NZ_BAAAQU010000001.1"/>
</dbReference>
<comment type="caution">
    <text evidence="3">The sequence shown here is derived from an EMBL/GenBank/DDBJ whole genome shotgun (WGS) entry which is preliminary data.</text>
</comment>
<feature type="region of interest" description="Disordered" evidence="1">
    <location>
        <begin position="1"/>
        <end position="24"/>
    </location>
</feature>
<gene>
    <name evidence="3" type="ORF">J4H85_02815</name>
</gene>
<keyword evidence="2" id="KW-1133">Transmembrane helix</keyword>
<evidence type="ECO:0000256" key="1">
    <source>
        <dbReference type="SAM" id="MobiDB-lite"/>
    </source>
</evidence>
<evidence type="ECO:0000313" key="4">
    <source>
        <dbReference type="Proteomes" id="UP000668403"/>
    </source>
</evidence>
<keyword evidence="4" id="KW-1185">Reference proteome</keyword>
<dbReference type="EMBL" id="JAGFBF010000001">
    <property type="protein sequence ID" value="MBO2988934.1"/>
    <property type="molecule type" value="Genomic_DNA"/>
</dbReference>
<reference evidence="3" key="1">
    <citation type="submission" date="2021-03" db="EMBL/GenBank/DDBJ databases">
        <title>Leucobacter chromiisoli sp. nov., isolated from chromium-containing soil of chemical plant.</title>
        <authorList>
            <person name="Xu Z."/>
        </authorList>
    </citation>
    <scope>NUCLEOTIDE SEQUENCE</scope>
    <source>
        <strain evidence="3">K 70/01</strain>
    </source>
</reference>
<proteinExistence type="predicted"/>
<sequence>METRDTGAEPTPEEARQSLDLAAREESSTVNRPVPGWYFPILAALIWVMFLLNALGKPEQPIRGIIGGFAIACAILVAVLVGRVTFGSSPYRRVHISWTRALPGIVIAAILALVPVLFAETAGAWVWAACGTVLAALIATAGTRYWQQTRRA</sequence>
<keyword evidence="2" id="KW-0472">Membrane</keyword>
<keyword evidence="2" id="KW-0812">Transmembrane</keyword>
<evidence type="ECO:0008006" key="5">
    <source>
        <dbReference type="Google" id="ProtNLM"/>
    </source>
</evidence>
<feature type="transmembrane region" description="Helical" evidence="2">
    <location>
        <begin position="37"/>
        <end position="56"/>
    </location>
</feature>
<dbReference type="Proteomes" id="UP000668403">
    <property type="component" value="Unassembled WGS sequence"/>
</dbReference>
<organism evidence="3 4">
    <name type="scientific">Leucobacter tardus</name>
    <dbReference type="NCBI Taxonomy" id="501483"/>
    <lineage>
        <taxon>Bacteria</taxon>
        <taxon>Bacillati</taxon>
        <taxon>Actinomycetota</taxon>
        <taxon>Actinomycetes</taxon>
        <taxon>Micrococcales</taxon>
        <taxon>Microbacteriaceae</taxon>
        <taxon>Leucobacter</taxon>
    </lineage>
</organism>